<dbReference type="PANTHER" id="PTHR42743:SF11">
    <property type="entry name" value="AMINODEOXYCHORISMATE LYASE"/>
    <property type="match status" value="1"/>
</dbReference>
<dbReference type="Gene3D" id="3.30.470.10">
    <property type="match status" value="1"/>
</dbReference>
<keyword evidence="6" id="KW-0032">Aminotransferase</keyword>
<evidence type="ECO:0000256" key="1">
    <source>
        <dbReference type="ARBA" id="ARBA00001933"/>
    </source>
</evidence>
<comment type="similarity">
    <text evidence="2 4">Belongs to the class-IV pyridoxal-phosphate-dependent aminotransferase family.</text>
</comment>
<accession>A0ABS3HRL9</accession>
<dbReference type="Gene3D" id="3.20.10.10">
    <property type="entry name" value="D-amino Acid Aminotransferase, subunit A, domain 2"/>
    <property type="match status" value="1"/>
</dbReference>
<keyword evidence="3 5" id="KW-0663">Pyridoxal phosphate</keyword>
<dbReference type="InterPro" id="IPR043132">
    <property type="entry name" value="BCAT-like_C"/>
</dbReference>
<dbReference type="EMBL" id="JAFLVX010000014">
    <property type="protein sequence ID" value="MBO0476276.1"/>
    <property type="molecule type" value="Genomic_DNA"/>
</dbReference>
<sequence length="238" mass="27538">MQLDEGFYFGLGAFETLCVHQKKIVFLEEHLKRLRKTLLFLGIKQPLTSQELMDYVSKQDKESFVLKVAISAENKLFSIRDNPYTKEMYETGFDIKLSDNRRNAYSPFVYHKTLNYGDNIMENRLAKKEGYQEVLFLNTEGLVSECSTANIFFVKNKQIYTPKIENGLLPGILREYVLKAYSVIEKDLSLSDIEHMEEAFVTNSVLGIMPVCRIGQTKFPSIKESQKMAEKYVESISY</sequence>
<comment type="cofactor">
    <cofactor evidence="1 5">
        <name>pyridoxal 5'-phosphate</name>
        <dbReference type="ChEBI" id="CHEBI:597326"/>
    </cofactor>
</comment>
<evidence type="ECO:0000256" key="3">
    <source>
        <dbReference type="ARBA" id="ARBA00022898"/>
    </source>
</evidence>
<dbReference type="InterPro" id="IPR001544">
    <property type="entry name" value="Aminotrans_IV"/>
</dbReference>
<dbReference type="SUPFAM" id="SSF56752">
    <property type="entry name" value="D-aminoacid aminotransferase-like PLP-dependent enzymes"/>
    <property type="match status" value="1"/>
</dbReference>
<reference evidence="6 7" key="1">
    <citation type="submission" date="2021-03" db="EMBL/GenBank/DDBJ databases">
        <title>Enterococcal diversity collection.</title>
        <authorList>
            <person name="Gilmore M.S."/>
            <person name="Schwartzman J."/>
            <person name="Van Tyne D."/>
            <person name="Martin M."/>
            <person name="Earl A.M."/>
            <person name="Manson A.L."/>
            <person name="Straub T."/>
            <person name="Salamzade R."/>
            <person name="Saavedra J."/>
            <person name="Lebreton F."/>
            <person name="Prichula J."/>
            <person name="Schaufler K."/>
            <person name="Gaca A."/>
            <person name="Sgardioli B."/>
            <person name="Wagenaar J."/>
            <person name="Strong T."/>
        </authorList>
    </citation>
    <scope>NUCLEOTIDE SEQUENCE [LARGE SCALE GENOMIC DNA]</scope>
    <source>
        <strain evidence="6 7">DIV0080</strain>
    </source>
</reference>
<organism evidence="6 7">
    <name type="scientific">Candidatus Vagococcus giribetii</name>
    <dbReference type="NCBI Taxonomy" id="2230876"/>
    <lineage>
        <taxon>Bacteria</taxon>
        <taxon>Bacillati</taxon>
        <taxon>Bacillota</taxon>
        <taxon>Bacilli</taxon>
        <taxon>Lactobacillales</taxon>
        <taxon>Enterococcaceae</taxon>
        <taxon>Vagococcus</taxon>
    </lineage>
</organism>
<gene>
    <name evidence="6" type="ORF">DOK76_04285</name>
</gene>
<evidence type="ECO:0000256" key="5">
    <source>
        <dbReference type="RuleBase" id="RU004516"/>
    </source>
</evidence>
<dbReference type="InterPro" id="IPR018300">
    <property type="entry name" value="Aminotrans_IV_CS"/>
</dbReference>
<keyword evidence="6" id="KW-0808">Transferase</keyword>
<dbReference type="InterPro" id="IPR036038">
    <property type="entry name" value="Aminotransferase-like"/>
</dbReference>
<dbReference type="InterPro" id="IPR043131">
    <property type="entry name" value="BCAT-like_N"/>
</dbReference>
<dbReference type="GO" id="GO:0008483">
    <property type="term" value="F:transaminase activity"/>
    <property type="evidence" value="ECO:0007669"/>
    <property type="project" value="UniProtKB-KW"/>
</dbReference>
<dbReference type="CDD" id="cd00449">
    <property type="entry name" value="PLPDE_IV"/>
    <property type="match status" value="1"/>
</dbReference>
<dbReference type="RefSeq" id="WP_206965229.1">
    <property type="nucleotide sequence ID" value="NZ_JAFLVX010000014.1"/>
</dbReference>
<comment type="caution">
    <text evidence="6">The sequence shown here is derived from an EMBL/GenBank/DDBJ whole genome shotgun (WGS) entry which is preliminary data.</text>
</comment>
<dbReference type="InterPro" id="IPR050571">
    <property type="entry name" value="Class-IV_PLP-Dep_Aminotrnsfr"/>
</dbReference>
<name>A0ABS3HRL9_9ENTE</name>
<evidence type="ECO:0000313" key="7">
    <source>
        <dbReference type="Proteomes" id="UP000664857"/>
    </source>
</evidence>
<keyword evidence="7" id="KW-1185">Reference proteome</keyword>
<dbReference type="Pfam" id="PF01063">
    <property type="entry name" value="Aminotran_4"/>
    <property type="match status" value="1"/>
</dbReference>
<proteinExistence type="inferred from homology"/>
<protein>
    <submittedName>
        <fullName evidence="6">Aminotransferase class IV</fullName>
    </submittedName>
</protein>
<dbReference type="PANTHER" id="PTHR42743">
    <property type="entry name" value="AMINO-ACID AMINOTRANSFERASE"/>
    <property type="match status" value="1"/>
</dbReference>
<evidence type="ECO:0000256" key="4">
    <source>
        <dbReference type="RuleBase" id="RU004106"/>
    </source>
</evidence>
<evidence type="ECO:0000313" key="6">
    <source>
        <dbReference type="EMBL" id="MBO0476276.1"/>
    </source>
</evidence>
<evidence type="ECO:0000256" key="2">
    <source>
        <dbReference type="ARBA" id="ARBA00009320"/>
    </source>
</evidence>
<dbReference type="PROSITE" id="PS00770">
    <property type="entry name" value="AA_TRANSFER_CLASS_4"/>
    <property type="match status" value="1"/>
</dbReference>
<dbReference type="Proteomes" id="UP000664857">
    <property type="component" value="Unassembled WGS sequence"/>
</dbReference>